<name>A0AAN7PAC6_9COLE</name>
<reference evidence="3" key="1">
    <citation type="submission" date="2023-01" db="EMBL/GenBank/DDBJ databases">
        <title>Key to firefly adult light organ development and bioluminescence: homeobox transcription factors regulate luciferase expression and transportation to peroxisome.</title>
        <authorList>
            <person name="Fu X."/>
        </authorList>
    </citation>
    <scope>NUCLEOTIDE SEQUENCE [LARGE SCALE GENOMIC DNA]</scope>
</reference>
<sequence>MALYLKLNYDMCKSVQLTRLNKLCSNQPSTETKILKKEKSEIEIDHKPLEKSLTHKNIKQPLKKARLSNPFPAPIKTIPHEIISDLEKARIMQDSVQLPNGHNKSD</sequence>
<evidence type="ECO:0000313" key="3">
    <source>
        <dbReference type="Proteomes" id="UP001353858"/>
    </source>
</evidence>
<protein>
    <submittedName>
        <fullName evidence="2">Uncharacterized protein</fullName>
    </submittedName>
</protein>
<evidence type="ECO:0000256" key="1">
    <source>
        <dbReference type="SAM" id="MobiDB-lite"/>
    </source>
</evidence>
<gene>
    <name evidence="2" type="ORF">RN001_010887</name>
</gene>
<feature type="compositionally biased region" description="Basic residues" evidence="1">
    <location>
        <begin position="54"/>
        <end position="66"/>
    </location>
</feature>
<dbReference type="AlphaFoldDB" id="A0AAN7PAC6"/>
<keyword evidence="3" id="KW-1185">Reference proteome</keyword>
<dbReference type="Proteomes" id="UP001353858">
    <property type="component" value="Unassembled WGS sequence"/>
</dbReference>
<feature type="region of interest" description="Disordered" evidence="1">
    <location>
        <begin position="46"/>
        <end position="71"/>
    </location>
</feature>
<organism evidence="2 3">
    <name type="scientific">Aquatica leii</name>
    <dbReference type="NCBI Taxonomy" id="1421715"/>
    <lineage>
        <taxon>Eukaryota</taxon>
        <taxon>Metazoa</taxon>
        <taxon>Ecdysozoa</taxon>
        <taxon>Arthropoda</taxon>
        <taxon>Hexapoda</taxon>
        <taxon>Insecta</taxon>
        <taxon>Pterygota</taxon>
        <taxon>Neoptera</taxon>
        <taxon>Endopterygota</taxon>
        <taxon>Coleoptera</taxon>
        <taxon>Polyphaga</taxon>
        <taxon>Elateriformia</taxon>
        <taxon>Elateroidea</taxon>
        <taxon>Lampyridae</taxon>
        <taxon>Luciolinae</taxon>
        <taxon>Aquatica</taxon>
    </lineage>
</organism>
<dbReference type="EMBL" id="JARPUR010000004">
    <property type="protein sequence ID" value="KAK4878381.1"/>
    <property type="molecule type" value="Genomic_DNA"/>
</dbReference>
<evidence type="ECO:0000313" key="2">
    <source>
        <dbReference type="EMBL" id="KAK4878381.1"/>
    </source>
</evidence>
<proteinExistence type="predicted"/>
<comment type="caution">
    <text evidence="2">The sequence shown here is derived from an EMBL/GenBank/DDBJ whole genome shotgun (WGS) entry which is preliminary data.</text>
</comment>
<accession>A0AAN7PAC6</accession>